<proteinExistence type="predicted"/>
<reference evidence="2" key="2">
    <citation type="journal article" date="2020" name="Nat. Commun.">
        <title>Large-scale genome sequencing of mycorrhizal fungi provides insights into the early evolution of symbiotic traits.</title>
        <authorList>
            <person name="Miyauchi S."/>
            <person name="Kiss E."/>
            <person name="Kuo A."/>
            <person name="Drula E."/>
            <person name="Kohler A."/>
            <person name="Sanchez-Garcia M."/>
            <person name="Morin E."/>
            <person name="Andreopoulos B."/>
            <person name="Barry K.W."/>
            <person name="Bonito G."/>
            <person name="Buee M."/>
            <person name="Carver A."/>
            <person name="Chen C."/>
            <person name="Cichocki N."/>
            <person name="Clum A."/>
            <person name="Culley D."/>
            <person name="Crous P.W."/>
            <person name="Fauchery L."/>
            <person name="Girlanda M."/>
            <person name="Hayes R.D."/>
            <person name="Keri Z."/>
            <person name="LaButti K."/>
            <person name="Lipzen A."/>
            <person name="Lombard V."/>
            <person name="Magnuson J."/>
            <person name="Maillard F."/>
            <person name="Murat C."/>
            <person name="Nolan M."/>
            <person name="Ohm R.A."/>
            <person name="Pangilinan J."/>
            <person name="Pereira M.F."/>
            <person name="Perotto S."/>
            <person name="Peter M."/>
            <person name="Pfister S."/>
            <person name="Riley R."/>
            <person name="Sitrit Y."/>
            <person name="Stielow J.B."/>
            <person name="Szollosi G."/>
            <person name="Zifcakova L."/>
            <person name="Stursova M."/>
            <person name="Spatafora J.W."/>
            <person name="Tedersoo L."/>
            <person name="Vaario L.M."/>
            <person name="Yamada A."/>
            <person name="Yan M."/>
            <person name="Wang P."/>
            <person name="Xu J."/>
            <person name="Bruns T."/>
            <person name="Baldrian P."/>
            <person name="Vilgalys R."/>
            <person name="Dunand C."/>
            <person name="Henrissat B."/>
            <person name="Grigoriev I.V."/>
            <person name="Hibbett D."/>
            <person name="Nagy L.G."/>
            <person name="Martin F.M."/>
        </authorList>
    </citation>
    <scope>NUCLEOTIDE SEQUENCE</scope>
    <source>
        <strain evidence="2">Prilba</strain>
    </source>
</reference>
<dbReference type="AlphaFoldDB" id="A0A9P5JXM3"/>
<accession>A0A9P5JXM3</accession>
<organism evidence="2 3">
    <name type="scientific">Russula ochroleuca</name>
    <dbReference type="NCBI Taxonomy" id="152965"/>
    <lineage>
        <taxon>Eukaryota</taxon>
        <taxon>Fungi</taxon>
        <taxon>Dikarya</taxon>
        <taxon>Basidiomycota</taxon>
        <taxon>Agaricomycotina</taxon>
        <taxon>Agaricomycetes</taxon>
        <taxon>Russulales</taxon>
        <taxon>Russulaceae</taxon>
        <taxon>Russula</taxon>
    </lineage>
</organism>
<dbReference type="OrthoDB" id="3255468at2759"/>
<dbReference type="PANTHER" id="PTHR31956:SF8">
    <property type="entry name" value="ACID PHOSPHATASE PHOA (AFU_ORTHOLOGUE AFUA_1G03570)"/>
    <property type="match status" value="1"/>
</dbReference>
<dbReference type="GO" id="GO:0016788">
    <property type="term" value="F:hydrolase activity, acting on ester bonds"/>
    <property type="evidence" value="ECO:0007669"/>
    <property type="project" value="InterPro"/>
</dbReference>
<dbReference type="Proteomes" id="UP000759537">
    <property type="component" value="Unassembled WGS sequence"/>
</dbReference>
<dbReference type="PANTHER" id="PTHR31956">
    <property type="entry name" value="NON-SPECIFIC PHOSPHOLIPASE C4-RELATED"/>
    <property type="match status" value="1"/>
</dbReference>
<keyword evidence="3" id="KW-1185">Reference proteome</keyword>
<reference evidence="2" key="1">
    <citation type="submission" date="2019-10" db="EMBL/GenBank/DDBJ databases">
        <authorList>
            <consortium name="DOE Joint Genome Institute"/>
            <person name="Kuo A."/>
            <person name="Miyauchi S."/>
            <person name="Kiss E."/>
            <person name="Drula E."/>
            <person name="Kohler A."/>
            <person name="Sanchez-Garcia M."/>
            <person name="Andreopoulos B."/>
            <person name="Barry K.W."/>
            <person name="Bonito G."/>
            <person name="Buee M."/>
            <person name="Carver A."/>
            <person name="Chen C."/>
            <person name="Cichocki N."/>
            <person name="Clum A."/>
            <person name="Culley D."/>
            <person name="Crous P.W."/>
            <person name="Fauchery L."/>
            <person name="Girlanda M."/>
            <person name="Hayes R."/>
            <person name="Keri Z."/>
            <person name="LaButti K."/>
            <person name="Lipzen A."/>
            <person name="Lombard V."/>
            <person name="Magnuson J."/>
            <person name="Maillard F."/>
            <person name="Morin E."/>
            <person name="Murat C."/>
            <person name="Nolan M."/>
            <person name="Ohm R."/>
            <person name="Pangilinan J."/>
            <person name="Pereira M."/>
            <person name="Perotto S."/>
            <person name="Peter M."/>
            <person name="Riley R."/>
            <person name="Sitrit Y."/>
            <person name="Stielow B."/>
            <person name="Szollosi G."/>
            <person name="Zifcakova L."/>
            <person name="Stursova M."/>
            <person name="Spatafora J.W."/>
            <person name="Tedersoo L."/>
            <person name="Vaario L.-M."/>
            <person name="Yamada A."/>
            <person name="Yan M."/>
            <person name="Wang P."/>
            <person name="Xu J."/>
            <person name="Bruns T."/>
            <person name="Baldrian P."/>
            <person name="Vilgalys R."/>
            <person name="Henrissat B."/>
            <person name="Grigoriev I.V."/>
            <person name="Hibbett D."/>
            <person name="Nagy L.G."/>
            <person name="Martin F.M."/>
        </authorList>
    </citation>
    <scope>NUCLEOTIDE SEQUENCE</scope>
    <source>
        <strain evidence="2">Prilba</strain>
    </source>
</reference>
<dbReference type="EMBL" id="WHVB01000029">
    <property type="protein sequence ID" value="KAF8469319.1"/>
    <property type="molecule type" value="Genomic_DNA"/>
</dbReference>
<evidence type="ECO:0000313" key="3">
    <source>
        <dbReference type="Proteomes" id="UP000759537"/>
    </source>
</evidence>
<dbReference type="InterPro" id="IPR007312">
    <property type="entry name" value="Phosphoesterase"/>
</dbReference>
<gene>
    <name evidence="2" type="ORF">DFH94DRAFT_697442</name>
</gene>
<sequence length="136" mass="15417">MTSLSRAFASISIVRLAQPDELITFIPETSSLSRISWASYRENIPFDGYEGYNYTSKDYVNTSAPGYVYYVRKHNPTVIYDSVASARPRLARHRNVNDFAAEVNASALPRWIFVTPNVVADGRDTSVDYADHWLQC</sequence>
<dbReference type="Pfam" id="PF04185">
    <property type="entry name" value="Phosphoesterase"/>
    <property type="match status" value="1"/>
</dbReference>
<protein>
    <submittedName>
        <fullName evidence="2">Uncharacterized protein</fullName>
    </submittedName>
</protein>
<keyword evidence="1" id="KW-0378">Hydrolase</keyword>
<comment type="caution">
    <text evidence="2">The sequence shown here is derived from an EMBL/GenBank/DDBJ whole genome shotgun (WGS) entry which is preliminary data.</text>
</comment>
<evidence type="ECO:0000313" key="2">
    <source>
        <dbReference type="EMBL" id="KAF8469319.1"/>
    </source>
</evidence>
<evidence type="ECO:0000256" key="1">
    <source>
        <dbReference type="ARBA" id="ARBA00022801"/>
    </source>
</evidence>
<dbReference type="GO" id="GO:0009395">
    <property type="term" value="P:phospholipid catabolic process"/>
    <property type="evidence" value="ECO:0007669"/>
    <property type="project" value="TreeGrafter"/>
</dbReference>
<name>A0A9P5JXM3_9AGAM</name>